<feature type="domain" description="Aminoglycoside phosphotransferase" evidence="1">
    <location>
        <begin position="105"/>
        <end position="253"/>
    </location>
</feature>
<reference evidence="2 3" key="1">
    <citation type="journal article" date="2016" name="Sci. Rep.">
        <title>Draft genome sequencing and secretome analysis of fungal phytopathogen Ascochyta rabiei provides insight into the necrotrophic effector repertoire.</title>
        <authorList>
            <person name="Verma S."/>
            <person name="Gazara R.K."/>
            <person name="Nizam S."/>
            <person name="Parween S."/>
            <person name="Chattopadhyay D."/>
            <person name="Verma P.K."/>
        </authorList>
    </citation>
    <scope>NUCLEOTIDE SEQUENCE [LARGE SCALE GENOMIC DNA]</scope>
    <source>
        <strain evidence="2 3">ArDII</strain>
    </source>
</reference>
<evidence type="ECO:0000313" key="2">
    <source>
        <dbReference type="EMBL" id="KZM26562.1"/>
    </source>
</evidence>
<dbReference type="AlphaFoldDB" id="A0A163JSG0"/>
<dbReference type="Gene3D" id="3.90.1200.10">
    <property type="match status" value="1"/>
</dbReference>
<protein>
    <submittedName>
        <fullName evidence="2">ATP binding</fullName>
    </submittedName>
</protein>
<comment type="caution">
    <text evidence="2">The sequence shown here is derived from an EMBL/GenBank/DDBJ whole genome shotgun (WGS) entry which is preliminary data.</text>
</comment>
<dbReference type="Proteomes" id="UP000076837">
    <property type="component" value="Unassembled WGS sequence"/>
</dbReference>
<dbReference type="EMBL" id="JYNV01000103">
    <property type="protein sequence ID" value="KZM26562.1"/>
    <property type="molecule type" value="Genomic_DNA"/>
</dbReference>
<sequence length="318" mass="36030">MAVERKWGDNHISRALTQIHSESWLLGNFVLRRLPYCSDTATWNDESDNSSYTLENLSSPHPPATAHYDSPYIQLVHQAGDASAVWAVGSIALCKVKHVEDGVTPEPSTLKFVQDQQPSFNTPKILAQAVDGDRVYLFLQRLPGRTLDQAWPYLNTWWRLHYVTAIADVCKEMAQWKVRGFGGVDDQNIPEYYLQPRGCHDFNSIKNSCEEIGMDCSDLVFYHADLGPTNIIVEDKPRTGGIGVIDFEIAGYLPRDWVRTKFRLSSGMNLSGFASEDPTWLRSEVQKLLGKDGFRDLSSAYMSWLERQSKTDRKSMGM</sequence>
<name>A0A163JSG0_DIDRA</name>
<accession>A0A163JSG0</accession>
<dbReference type="InterPro" id="IPR011009">
    <property type="entry name" value="Kinase-like_dom_sf"/>
</dbReference>
<keyword evidence="3" id="KW-1185">Reference proteome</keyword>
<dbReference type="OrthoDB" id="5404599at2759"/>
<gene>
    <name evidence="2" type="ORF">ST47_g2224</name>
</gene>
<evidence type="ECO:0000313" key="3">
    <source>
        <dbReference type="Proteomes" id="UP000076837"/>
    </source>
</evidence>
<dbReference type="SUPFAM" id="SSF56112">
    <property type="entry name" value="Protein kinase-like (PK-like)"/>
    <property type="match status" value="1"/>
</dbReference>
<dbReference type="InterPro" id="IPR002575">
    <property type="entry name" value="Aminoglycoside_PTrfase"/>
</dbReference>
<organism evidence="2 3">
    <name type="scientific">Didymella rabiei</name>
    <name type="common">Chickpea ascochyta blight fungus</name>
    <name type="synonym">Mycosphaerella rabiei</name>
    <dbReference type="NCBI Taxonomy" id="5454"/>
    <lineage>
        <taxon>Eukaryota</taxon>
        <taxon>Fungi</taxon>
        <taxon>Dikarya</taxon>
        <taxon>Ascomycota</taxon>
        <taxon>Pezizomycotina</taxon>
        <taxon>Dothideomycetes</taxon>
        <taxon>Pleosporomycetidae</taxon>
        <taxon>Pleosporales</taxon>
        <taxon>Pleosporineae</taxon>
        <taxon>Didymellaceae</taxon>
        <taxon>Ascochyta</taxon>
    </lineage>
</organism>
<dbReference type="PANTHER" id="PTHR21310:SF58">
    <property type="entry name" value="AMINOGLYCOSIDE PHOSPHOTRANSFERASE DOMAIN-CONTAINING PROTEIN"/>
    <property type="match status" value="1"/>
</dbReference>
<proteinExistence type="predicted"/>
<dbReference type="PANTHER" id="PTHR21310">
    <property type="entry name" value="AMINOGLYCOSIDE PHOSPHOTRANSFERASE-RELATED-RELATED"/>
    <property type="match status" value="1"/>
</dbReference>
<evidence type="ECO:0000259" key="1">
    <source>
        <dbReference type="Pfam" id="PF01636"/>
    </source>
</evidence>
<dbReference type="InterPro" id="IPR051678">
    <property type="entry name" value="AGP_Transferase"/>
</dbReference>
<dbReference type="Pfam" id="PF01636">
    <property type="entry name" value="APH"/>
    <property type="match status" value="1"/>
</dbReference>